<dbReference type="AlphaFoldDB" id="A0AAD3SJW8"/>
<dbReference type="InterPro" id="IPR050814">
    <property type="entry name" value="Myo-inositol_Transporter"/>
</dbReference>
<evidence type="ECO:0000256" key="5">
    <source>
        <dbReference type="ARBA" id="ARBA00023136"/>
    </source>
</evidence>
<keyword evidence="5 6" id="KW-0472">Membrane</keyword>
<dbReference type="Gene3D" id="1.20.1250.20">
    <property type="entry name" value="MFS general substrate transporter like domains"/>
    <property type="match status" value="2"/>
</dbReference>
<gene>
    <name evidence="7" type="ORF">Nepgr_013920</name>
</gene>
<dbReference type="InterPro" id="IPR036259">
    <property type="entry name" value="MFS_trans_sf"/>
</dbReference>
<keyword evidence="2" id="KW-0813">Transport</keyword>
<accession>A0AAD3SJW8</accession>
<protein>
    <submittedName>
        <fullName evidence="7">Uncharacterized protein</fullName>
    </submittedName>
</protein>
<sequence>MRYELLKPSPTVFQMLVVDISIQCFQQITGIDALVYYSPEIFKAAGIEDNAKPLVARKPLLYLSTIGMTVSVCGNWPGLLGFDIQDLPIEAACAITAAGTFFTFSDISALTVIFVYKLVPETKGKSLEQNGSLFGDEAHEGEQELGDTKYLMHSSQSVHKI</sequence>
<keyword evidence="8" id="KW-1185">Reference proteome</keyword>
<dbReference type="PANTHER" id="PTHR48020:SF49">
    <property type="entry name" value="SUGAR TRANSPORTER"/>
    <property type="match status" value="1"/>
</dbReference>
<evidence type="ECO:0000256" key="2">
    <source>
        <dbReference type="ARBA" id="ARBA00022448"/>
    </source>
</evidence>
<dbReference type="InterPro" id="IPR005828">
    <property type="entry name" value="MFS_sugar_transport-like"/>
</dbReference>
<dbReference type="PANTHER" id="PTHR48020">
    <property type="entry name" value="PROTON MYO-INOSITOL COTRANSPORTER"/>
    <property type="match status" value="1"/>
</dbReference>
<evidence type="ECO:0000256" key="4">
    <source>
        <dbReference type="ARBA" id="ARBA00022989"/>
    </source>
</evidence>
<keyword evidence="3 6" id="KW-0812">Transmembrane</keyword>
<feature type="transmembrane region" description="Helical" evidence="6">
    <location>
        <begin position="60"/>
        <end position="82"/>
    </location>
</feature>
<dbReference type="GO" id="GO:0022857">
    <property type="term" value="F:transmembrane transporter activity"/>
    <property type="evidence" value="ECO:0007669"/>
    <property type="project" value="InterPro"/>
</dbReference>
<dbReference type="Pfam" id="PF00083">
    <property type="entry name" value="Sugar_tr"/>
    <property type="match status" value="2"/>
</dbReference>
<comment type="subcellular location">
    <subcellularLocation>
        <location evidence="1">Membrane</location>
    </subcellularLocation>
</comment>
<evidence type="ECO:0000313" key="7">
    <source>
        <dbReference type="EMBL" id="GMH12079.1"/>
    </source>
</evidence>
<dbReference type="GO" id="GO:0016020">
    <property type="term" value="C:membrane"/>
    <property type="evidence" value="ECO:0007669"/>
    <property type="project" value="UniProtKB-SubCell"/>
</dbReference>
<name>A0AAD3SJW8_NEPGR</name>
<feature type="transmembrane region" description="Helical" evidence="6">
    <location>
        <begin position="94"/>
        <end position="116"/>
    </location>
</feature>
<keyword evidence="4 6" id="KW-1133">Transmembrane helix</keyword>
<dbReference type="Proteomes" id="UP001279734">
    <property type="component" value="Unassembled WGS sequence"/>
</dbReference>
<comment type="caution">
    <text evidence="7">The sequence shown here is derived from an EMBL/GenBank/DDBJ whole genome shotgun (WGS) entry which is preliminary data.</text>
</comment>
<proteinExistence type="predicted"/>
<evidence type="ECO:0000256" key="6">
    <source>
        <dbReference type="SAM" id="Phobius"/>
    </source>
</evidence>
<reference evidence="7" key="1">
    <citation type="submission" date="2023-05" db="EMBL/GenBank/DDBJ databases">
        <title>Nepenthes gracilis genome sequencing.</title>
        <authorList>
            <person name="Fukushima K."/>
        </authorList>
    </citation>
    <scope>NUCLEOTIDE SEQUENCE</scope>
    <source>
        <strain evidence="7">SING2019-196</strain>
    </source>
</reference>
<evidence type="ECO:0000256" key="1">
    <source>
        <dbReference type="ARBA" id="ARBA00004370"/>
    </source>
</evidence>
<evidence type="ECO:0000256" key="3">
    <source>
        <dbReference type="ARBA" id="ARBA00022692"/>
    </source>
</evidence>
<organism evidence="7 8">
    <name type="scientific">Nepenthes gracilis</name>
    <name type="common">Slender pitcher plant</name>
    <dbReference type="NCBI Taxonomy" id="150966"/>
    <lineage>
        <taxon>Eukaryota</taxon>
        <taxon>Viridiplantae</taxon>
        <taxon>Streptophyta</taxon>
        <taxon>Embryophyta</taxon>
        <taxon>Tracheophyta</taxon>
        <taxon>Spermatophyta</taxon>
        <taxon>Magnoliopsida</taxon>
        <taxon>eudicotyledons</taxon>
        <taxon>Gunneridae</taxon>
        <taxon>Pentapetalae</taxon>
        <taxon>Caryophyllales</taxon>
        <taxon>Nepenthaceae</taxon>
        <taxon>Nepenthes</taxon>
    </lineage>
</organism>
<evidence type="ECO:0000313" key="8">
    <source>
        <dbReference type="Proteomes" id="UP001279734"/>
    </source>
</evidence>
<dbReference type="EMBL" id="BSYO01000011">
    <property type="protein sequence ID" value="GMH12079.1"/>
    <property type="molecule type" value="Genomic_DNA"/>
</dbReference>